<feature type="signal peptide" evidence="2">
    <location>
        <begin position="1"/>
        <end position="20"/>
    </location>
</feature>
<reference evidence="3 4" key="2">
    <citation type="submission" date="2013-11" db="EMBL/GenBank/DDBJ databases">
        <title>The Genome Sequence of Phytophthora parasitica INRA-310.</title>
        <authorList>
            <consortium name="The Broad Institute Genomics Platform"/>
            <person name="Russ C."/>
            <person name="Tyler B."/>
            <person name="Panabieres F."/>
            <person name="Shan W."/>
            <person name="Tripathy S."/>
            <person name="Grunwald N."/>
            <person name="Machado M."/>
            <person name="Johnson C.S."/>
            <person name="Arredondo F."/>
            <person name="Hong C."/>
            <person name="Coffey M."/>
            <person name="Young S.K."/>
            <person name="Zeng Q."/>
            <person name="Gargeya S."/>
            <person name="Fitzgerald M."/>
            <person name="Abouelleil A."/>
            <person name="Alvarado L."/>
            <person name="Chapman S.B."/>
            <person name="Gainer-Dewar J."/>
            <person name="Goldberg J."/>
            <person name="Griggs A."/>
            <person name="Gujja S."/>
            <person name="Hansen M."/>
            <person name="Howarth C."/>
            <person name="Imamovic A."/>
            <person name="Ireland A."/>
            <person name="Larimer J."/>
            <person name="McCowan C."/>
            <person name="Murphy C."/>
            <person name="Pearson M."/>
            <person name="Poon T.W."/>
            <person name="Priest M."/>
            <person name="Roberts A."/>
            <person name="Saif S."/>
            <person name="Shea T."/>
            <person name="Sykes S."/>
            <person name="Wortman J."/>
            <person name="Nusbaum C."/>
            <person name="Birren B."/>
        </authorList>
    </citation>
    <scope>NUCLEOTIDE SEQUENCE [LARGE SCALE GENOMIC DNA]</scope>
    <source>
        <strain evidence="3 4">INRA-310</strain>
    </source>
</reference>
<sequence length="314" mass="32181">MISPVKCLLTSALLATCANAHGWLTKPAAVYDTQMDKSQYIGTIESTTSGFKGTFTGAPADNVAAFTKAFESSKYKSLKAVIDDKAKIIVPGATLTCGIADPKATPQPLPAKVEWYHSESEGFTATHEGPCEVWCDKERVFHDDNCAAHYTAAPAELPYEKSKCTGASFLTMYWVAMHGPSWQVYVNCAPLSGGSGGGATTESSGSSATTTDASAAEAPVAQTPPSEESPSAPTTDSSSADTPSVTPAPAPEGSQSVTPAPASEDSTSVTPAPASGDSPPATPAPDSGDLPSVTPVPASGDSPSTSNCKVRKRK</sequence>
<feature type="chain" id="PRO_5004823412" description="Ig-like domain-containing protein" evidence="2">
    <location>
        <begin position="21"/>
        <end position="314"/>
    </location>
</feature>
<dbReference type="RefSeq" id="XP_008894076.1">
    <property type="nucleotide sequence ID" value="XM_008895828.1"/>
</dbReference>
<feature type="compositionally biased region" description="Low complexity" evidence="1">
    <location>
        <begin position="200"/>
        <end position="247"/>
    </location>
</feature>
<feature type="region of interest" description="Disordered" evidence="1">
    <location>
        <begin position="194"/>
        <end position="314"/>
    </location>
</feature>
<dbReference type="OrthoDB" id="2119228at2759"/>
<evidence type="ECO:0000313" key="4">
    <source>
        <dbReference type="Proteomes" id="UP000018817"/>
    </source>
</evidence>
<dbReference type="STRING" id="761204.W2R5R6"/>
<dbReference type="OMA" id="VEWYHSE"/>
<keyword evidence="2" id="KW-0732">Signal</keyword>
<proteinExistence type="predicted"/>
<reference evidence="4" key="1">
    <citation type="submission" date="2011-12" db="EMBL/GenBank/DDBJ databases">
        <authorList>
            <consortium name="The Broad Institute Genome Sequencing Platform"/>
            <person name="Russ C."/>
            <person name="Tyler B."/>
            <person name="Panabieres F."/>
            <person name="Shan W."/>
            <person name="Tripathy S."/>
            <person name="Grunwald N."/>
            <person name="Machado M."/>
            <person name="Young S.K."/>
            <person name="Zeng Q."/>
            <person name="Gargeya S."/>
            <person name="Fitzgerald M."/>
            <person name="Haas B."/>
            <person name="Abouelleil A."/>
            <person name="Alvarado L."/>
            <person name="Arachchi H.M."/>
            <person name="Berlin A."/>
            <person name="Chapman S.B."/>
            <person name="Gearin G."/>
            <person name="Goldberg J."/>
            <person name="Griggs A."/>
            <person name="Gujja S."/>
            <person name="Hansen M."/>
            <person name="Heiman D."/>
            <person name="Howarth C."/>
            <person name="Larimer J."/>
            <person name="Lui A."/>
            <person name="MacDonald P.J.P."/>
            <person name="McCowen C."/>
            <person name="Montmayeur A."/>
            <person name="Murphy C."/>
            <person name="Neiman D."/>
            <person name="Pearson M."/>
            <person name="Priest M."/>
            <person name="Roberts A."/>
            <person name="Saif S."/>
            <person name="Shea T."/>
            <person name="Sisk P."/>
            <person name="Stolte C."/>
            <person name="Sykes S."/>
            <person name="Wortman J."/>
            <person name="Nusbaum C."/>
            <person name="Birren B."/>
        </authorList>
    </citation>
    <scope>NUCLEOTIDE SEQUENCE [LARGE SCALE GENOMIC DNA]</scope>
    <source>
        <strain evidence="4">INRA-310</strain>
    </source>
</reference>
<evidence type="ECO:0000256" key="2">
    <source>
        <dbReference type="SAM" id="SignalP"/>
    </source>
</evidence>
<accession>W2R5R6</accession>
<organism evidence="3 4">
    <name type="scientific">Phytophthora nicotianae (strain INRA-310)</name>
    <name type="common">Phytophthora parasitica</name>
    <dbReference type="NCBI Taxonomy" id="761204"/>
    <lineage>
        <taxon>Eukaryota</taxon>
        <taxon>Sar</taxon>
        <taxon>Stramenopiles</taxon>
        <taxon>Oomycota</taxon>
        <taxon>Peronosporomycetes</taxon>
        <taxon>Peronosporales</taxon>
        <taxon>Peronosporaceae</taxon>
        <taxon>Phytophthora</taxon>
    </lineage>
</organism>
<feature type="compositionally biased region" description="Polar residues" evidence="1">
    <location>
        <begin position="253"/>
        <end position="270"/>
    </location>
</feature>
<evidence type="ECO:0000313" key="3">
    <source>
        <dbReference type="EMBL" id="ETN20064.1"/>
    </source>
</evidence>
<evidence type="ECO:0008006" key="5">
    <source>
        <dbReference type="Google" id="ProtNLM"/>
    </source>
</evidence>
<dbReference type="VEuPathDB" id="FungiDB:PPTG_03153"/>
<dbReference type="GeneID" id="20173345"/>
<dbReference type="EMBL" id="KI669564">
    <property type="protein sequence ID" value="ETN20064.1"/>
    <property type="molecule type" value="Genomic_DNA"/>
</dbReference>
<dbReference type="Proteomes" id="UP000018817">
    <property type="component" value="Unassembled WGS sequence"/>
</dbReference>
<name>W2R5R6_PHYN3</name>
<gene>
    <name evidence="3" type="ORF">PPTG_03153</name>
</gene>
<evidence type="ECO:0000256" key="1">
    <source>
        <dbReference type="SAM" id="MobiDB-lite"/>
    </source>
</evidence>
<dbReference type="AlphaFoldDB" id="W2R5R6"/>
<protein>
    <recommendedName>
        <fullName evidence="5">Ig-like domain-containing protein</fullName>
    </recommendedName>
</protein>